<name>A0ABS6B7P5_9NOCA</name>
<evidence type="ECO:0000256" key="4">
    <source>
        <dbReference type="ARBA" id="ARBA00023002"/>
    </source>
</evidence>
<gene>
    <name evidence="7" type="ORF">KO481_32080</name>
</gene>
<comment type="caution">
    <text evidence="7">The sequence shown here is derived from an EMBL/GenBank/DDBJ whole genome shotgun (WGS) entry which is preliminary data.</text>
</comment>
<dbReference type="Gene3D" id="1.10.630.10">
    <property type="entry name" value="Cytochrome P450"/>
    <property type="match status" value="1"/>
</dbReference>
<dbReference type="Proteomes" id="UP000733379">
    <property type="component" value="Unassembled WGS sequence"/>
</dbReference>
<sequence>MTMAGPRVALYSPEFAADPHASYRRMRETYGPLVPVELAPGVPATLVIGYRAAVRILHDPDHFPADARRWQQSIPDECPVKPLMEWRPNAIRSAGAEHARYRRANVAAIEAVDLHGLHAIVEDVAIGLINGFCRDGSADLLGQYATPLAFQVINTMLGCTPDIGQRVAMGIMAMFEGNDAAAGNAMLLEALSELVASKHRAPGPDITSRLIQHPAGLSDHEVIEQLVPLFGAGVEPTLNLIANTLLAALDEQGFLDVVGGSLPTRDALDQVLFTDPPIANFCMSYPRHPILIEDVWLPAHQPVLISIAACNNDPAISTGGDHAGNRSHLAWGAGPHACPARQAAYLIAQDGVDQLLDALPEIELSIAPGDLTWRPGPFHRALASLPVVFPPSPPFRLGAHSAGSA</sequence>
<evidence type="ECO:0000313" key="7">
    <source>
        <dbReference type="EMBL" id="MBU3066143.1"/>
    </source>
</evidence>
<dbReference type="PANTHER" id="PTHR46696:SF1">
    <property type="entry name" value="CYTOCHROME P450 YJIB-RELATED"/>
    <property type="match status" value="1"/>
</dbReference>
<protein>
    <submittedName>
        <fullName evidence="7">Cytochrome P450</fullName>
    </submittedName>
</protein>
<keyword evidence="6" id="KW-0503">Monooxygenase</keyword>
<evidence type="ECO:0000256" key="2">
    <source>
        <dbReference type="ARBA" id="ARBA00022617"/>
    </source>
</evidence>
<keyword evidence="3" id="KW-0479">Metal-binding</keyword>
<reference evidence="7 8" key="1">
    <citation type="submission" date="2021-06" db="EMBL/GenBank/DDBJ databases">
        <title>Actinomycetes sequencing.</title>
        <authorList>
            <person name="Shan Q."/>
        </authorList>
    </citation>
    <scope>NUCLEOTIDE SEQUENCE [LARGE SCALE GENOMIC DNA]</scope>
    <source>
        <strain evidence="7 8">NEAU-G5</strain>
    </source>
</reference>
<evidence type="ECO:0000256" key="1">
    <source>
        <dbReference type="ARBA" id="ARBA00010617"/>
    </source>
</evidence>
<dbReference type="PANTHER" id="PTHR46696">
    <property type="entry name" value="P450, PUTATIVE (EUROFUNG)-RELATED"/>
    <property type="match status" value="1"/>
</dbReference>
<comment type="similarity">
    <text evidence="1">Belongs to the cytochrome P450 family.</text>
</comment>
<keyword evidence="2" id="KW-0349">Heme</keyword>
<keyword evidence="5" id="KW-0408">Iron</keyword>
<accession>A0ABS6B7P5</accession>
<dbReference type="EMBL" id="JAHKNI010000013">
    <property type="protein sequence ID" value="MBU3066143.1"/>
    <property type="molecule type" value="Genomic_DNA"/>
</dbReference>
<dbReference type="InterPro" id="IPR036396">
    <property type="entry name" value="Cyt_P450_sf"/>
</dbReference>
<evidence type="ECO:0000313" key="8">
    <source>
        <dbReference type="Proteomes" id="UP000733379"/>
    </source>
</evidence>
<organism evidence="7 8">
    <name type="scientific">Nocardia albiluteola</name>
    <dbReference type="NCBI Taxonomy" id="2842303"/>
    <lineage>
        <taxon>Bacteria</taxon>
        <taxon>Bacillati</taxon>
        <taxon>Actinomycetota</taxon>
        <taxon>Actinomycetes</taxon>
        <taxon>Mycobacteriales</taxon>
        <taxon>Nocardiaceae</taxon>
        <taxon>Nocardia</taxon>
    </lineage>
</organism>
<dbReference type="SUPFAM" id="SSF48264">
    <property type="entry name" value="Cytochrome P450"/>
    <property type="match status" value="1"/>
</dbReference>
<proteinExistence type="inferred from homology"/>
<dbReference type="InterPro" id="IPR002397">
    <property type="entry name" value="Cyt_P450_B"/>
</dbReference>
<evidence type="ECO:0000256" key="5">
    <source>
        <dbReference type="ARBA" id="ARBA00023004"/>
    </source>
</evidence>
<keyword evidence="8" id="KW-1185">Reference proteome</keyword>
<keyword evidence="4" id="KW-0560">Oxidoreductase</keyword>
<evidence type="ECO:0000256" key="6">
    <source>
        <dbReference type="ARBA" id="ARBA00023033"/>
    </source>
</evidence>
<evidence type="ECO:0000256" key="3">
    <source>
        <dbReference type="ARBA" id="ARBA00022723"/>
    </source>
</evidence>
<dbReference type="PRINTS" id="PR00359">
    <property type="entry name" value="BP450"/>
</dbReference>